<protein>
    <submittedName>
        <fullName evidence="1">Uncharacterized protein</fullName>
    </submittedName>
</protein>
<dbReference type="OrthoDB" id="67566at2"/>
<keyword evidence="2" id="KW-1185">Reference proteome</keyword>
<dbReference type="KEGG" id="dez:DKM44_12550"/>
<name>A0A2Z3JG62_9DEIO</name>
<dbReference type="PROSITE" id="PS51257">
    <property type="entry name" value="PROKAR_LIPOPROTEIN"/>
    <property type="match status" value="1"/>
</dbReference>
<gene>
    <name evidence="1" type="ORF">DKM44_12550</name>
</gene>
<dbReference type="Proteomes" id="UP000245368">
    <property type="component" value="Chromosome"/>
</dbReference>
<reference evidence="1 2" key="1">
    <citation type="submission" date="2018-05" db="EMBL/GenBank/DDBJ databases">
        <title>Complete Genome Sequence of Deinococcus sp. strain 17bor-2.</title>
        <authorList>
            <person name="Srinivasan S."/>
        </authorList>
    </citation>
    <scope>NUCLEOTIDE SEQUENCE [LARGE SCALE GENOMIC DNA]</scope>
    <source>
        <strain evidence="1 2">17bor-2</strain>
    </source>
</reference>
<dbReference type="AlphaFoldDB" id="A0A2Z3JG62"/>
<evidence type="ECO:0000313" key="1">
    <source>
        <dbReference type="EMBL" id="AWN23955.1"/>
    </source>
</evidence>
<dbReference type="EMBL" id="CP029494">
    <property type="protein sequence ID" value="AWN23955.1"/>
    <property type="molecule type" value="Genomic_DNA"/>
</dbReference>
<sequence length="187" mass="19841">MLRFSALLILPALLCGCSREYDQFKPHIIITSPEGGAVSANKSFTLKGYVLDDRSVALLRVQGEKVPIKAGSKIAPFTYQTSVKGNATTYSLVALDSAGNKTTLNLPLTVDTTPPTIRVTKFERDGNTIRVSGVVTDNTSVAQVSVDGSTLNIIPGLSSEFYAETSGVYADIQAKDGAGNVAKVRAR</sequence>
<dbReference type="RefSeq" id="WP_109827683.1">
    <property type="nucleotide sequence ID" value="NZ_CP029494.1"/>
</dbReference>
<dbReference type="InterPro" id="IPR013783">
    <property type="entry name" value="Ig-like_fold"/>
</dbReference>
<dbReference type="Gene3D" id="2.60.40.10">
    <property type="entry name" value="Immunoglobulins"/>
    <property type="match status" value="1"/>
</dbReference>
<accession>A0A2Z3JG62</accession>
<organism evidence="1 2">
    <name type="scientific">Deinococcus irradiatisoli</name>
    <dbReference type="NCBI Taxonomy" id="2202254"/>
    <lineage>
        <taxon>Bacteria</taxon>
        <taxon>Thermotogati</taxon>
        <taxon>Deinococcota</taxon>
        <taxon>Deinococci</taxon>
        <taxon>Deinococcales</taxon>
        <taxon>Deinococcaceae</taxon>
        <taxon>Deinococcus</taxon>
    </lineage>
</organism>
<evidence type="ECO:0000313" key="2">
    <source>
        <dbReference type="Proteomes" id="UP000245368"/>
    </source>
</evidence>
<proteinExistence type="predicted"/>